<evidence type="ECO:0000259" key="7">
    <source>
        <dbReference type="Pfam" id="PF04952"/>
    </source>
</evidence>
<keyword evidence="4 5" id="KW-0862">Zinc</keyword>
<keyword evidence="2 5" id="KW-0479">Metal-binding</keyword>
<comment type="caution">
    <text evidence="9">The sequence shown here is derived from an EMBL/GenBank/DDBJ whole genome shotgun (WGS) entry which is preliminary data.</text>
</comment>
<evidence type="ECO:0000313" key="9">
    <source>
        <dbReference type="EMBL" id="OFC72340.1"/>
    </source>
</evidence>
<comment type="cofactor">
    <cofactor evidence="5">
        <name>Zn(2+)</name>
        <dbReference type="ChEBI" id="CHEBI:29105"/>
    </cofactor>
    <text evidence="5">Binds 1 zinc ion per subunit.</text>
</comment>
<feature type="active site" evidence="5">
    <location>
        <position position="225"/>
    </location>
</feature>
<protein>
    <recommendedName>
        <fullName evidence="5 6">Succinylglutamate desuccinylase</fullName>
        <ecNumber evidence="5 6">3.5.1.96</ecNumber>
    </recommendedName>
</protein>
<accession>A0A1E7ZFT7</accession>
<organism evidence="9 10">
    <name type="scientific">Alteromonas confluentis</name>
    <dbReference type="NCBI Taxonomy" id="1656094"/>
    <lineage>
        <taxon>Bacteria</taxon>
        <taxon>Pseudomonadati</taxon>
        <taxon>Pseudomonadota</taxon>
        <taxon>Gammaproteobacteria</taxon>
        <taxon>Alteromonadales</taxon>
        <taxon>Alteromonadaceae</taxon>
        <taxon>Alteromonas/Salinimonas group</taxon>
        <taxon>Alteromonas</taxon>
    </lineage>
</organism>
<comment type="similarity">
    <text evidence="5">Belongs to the AspA/AstE family. Succinylglutamate desuccinylase subfamily.</text>
</comment>
<dbReference type="InterPro" id="IPR055438">
    <property type="entry name" value="AstE_AspA_cat"/>
</dbReference>
<dbReference type="SUPFAM" id="SSF53187">
    <property type="entry name" value="Zn-dependent exopeptidases"/>
    <property type="match status" value="1"/>
</dbReference>
<dbReference type="InterPro" id="IPR007036">
    <property type="entry name" value="Aste_AspA_hybrid_dom"/>
</dbReference>
<dbReference type="UniPathway" id="UPA00185">
    <property type="reaction ID" value="UER00283"/>
</dbReference>
<evidence type="ECO:0000256" key="5">
    <source>
        <dbReference type="HAMAP-Rule" id="MF_00767"/>
    </source>
</evidence>
<sequence length="345" mass="38285">MLSRLLAHGDFLNLSRFSPDAVKPQTLQLENGVHVHIIAPGIVAFCPQTLNLKSKYIVLSSGVHGNETAPIEICDDLVKRLFTGSLVPAHAVLFQFGNLDAMAIAKRFTEENMNRLFCGAHSAGEGRVNDERIRAKQLEDTMAAFFADAGDNAEKLHYDLHTAIRESKNEKFAVYPFLHGKPYSREQLSFMKACGVKTILLSESATTTYSYHSSLNHGAHSFTVELGKVQPFGQNDMARFEEARNTLTSLVCEPHLSLDDDLSDMVIYRVNQVINKQADDFELYFADDTPNFMDFKQGDKLASETGAKYFAEQDGEAVVFPNANVVIGQRAILTVVPASLEYINV</sequence>
<reference evidence="9 10" key="1">
    <citation type="submission" date="2016-08" db="EMBL/GenBank/DDBJ databases">
        <authorList>
            <person name="Seilhamer J.J."/>
        </authorList>
    </citation>
    <scope>NUCLEOTIDE SEQUENCE [LARGE SCALE GENOMIC DNA]</scope>
    <source>
        <strain evidence="9 10">KCTC 42603</strain>
    </source>
</reference>
<dbReference type="STRING" id="1656094.BFC18_03550"/>
<dbReference type="GO" id="GO:0019544">
    <property type="term" value="P:L-arginine catabolic process to L-glutamate"/>
    <property type="evidence" value="ECO:0007669"/>
    <property type="project" value="UniProtKB-UniRule"/>
</dbReference>
<evidence type="ECO:0000259" key="8">
    <source>
        <dbReference type="Pfam" id="PF24827"/>
    </source>
</evidence>
<proteinExistence type="inferred from homology"/>
<name>A0A1E7ZFT7_9ALTE</name>
<feature type="binding site" evidence="5">
    <location>
        <position position="67"/>
    </location>
    <ligand>
        <name>Zn(2+)</name>
        <dbReference type="ChEBI" id="CHEBI:29105"/>
    </ligand>
</feature>
<feature type="domain" description="Succinylglutamate desuccinylase/Aspartoacylase catalytic" evidence="8">
    <location>
        <begin position="56"/>
        <end position="249"/>
    </location>
</feature>
<dbReference type="GO" id="GO:0009017">
    <property type="term" value="F:succinylglutamate desuccinylase activity"/>
    <property type="evidence" value="ECO:0007669"/>
    <property type="project" value="UniProtKB-UniRule"/>
</dbReference>
<evidence type="ECO:0000256" key="3">
    <source>
        <dbReference type="ARBA" id="ARBA00022801"/>
    </source>
</evidence>
<keyword evidence="10" id="KW-1185">Reference proteome</keyword>
<evidence type="ECO:0000256" key="6">
    <source>
        <dbReference type="NCBIfam" id="TIGR03242"/>
    </source>
</evidence>
<gene>
    <name evidence="5" type="primary">astE</name>
    <name evidence="9" type="ORF">BFC18_03550</name>
</gene>
<dbReference type="InterPro" id="IPR016681">
    <property type="entry name" value="SuccinylGlu_desuccinylase"/>
</dbReference>
<dbReference type="Pfam" id="PF04952">
    <property type="entry name" value="AstE_AspA_hybrid"/>
    <property type="match status" value="1"/>
</dbReference>
<dbReference type="AlphaFoldDB" id="A0A1E7ZFT7"/>
<dbReference type="OrthoDB" id="5290473at2"/>
<evidence type="ECO:0000256" key="2">
    <source>
        <dbReference type="ARBA" id="ARBA00022723"/>
    </source>
</evidence>
<dbReference type="Gene3D" id="3.40.630.10">
    <property type="entry name" value="Zn peptidases"/>
    <property type="match status" value="1"/>
</dbReference>
<evidence type="ECO:0000256" key="1">
    <source>
        <dbReference type="ARBA" id="ARBA00022503"/>
    </source>
</evidence>
<dbReference type="GO" id="GO:0008270">
    <property type="term" value="F:zinc ion binding"/>
    <property type="evidence" value="ECO:0007669"/>
    <property type="project" value="UniProtKB-UniRule"/>
</dbReference>
<evidence type="ECO:0000256" key="4">
    <source>
        <dbReference type="ARBA" id="ARBA00022833"/>
    </source>
</evidence>
<dbReference type="RefSeq" id="WP_070123566.1">
    <property type="nucleotide sequence ID" value="NZ_MDHN01000005.1"/>
</dbReference>
<dbReference type="PANTHER" id="PTHR15162">
    <property type="entry name" value="ASPARTOACYLASE"/>
    <property type="match status" value="1"/>
</dbReference>
<evidence type="ECO:0000313" key="10">
    <source>
        <dbReference type="Proteomes" id="UP000175691"/>
    </source>
</evidence>
<dbReference type="InterPro" id="IPR050178">
    <property type="entry name" value="AspA/AstE_fam"/>
</dbReference>
<dbReference type="Proteomes" id="UP000175691">
    <property type="component" value="Unassembled WGS sequence"/>
</dbReference>
<dbReference type="EMBL" id="MDHN01000005">
    <property type="protein sequence ID" value="OFC72340.1"/>
    <property type="molecule type" value="Genomic_DNA"/>
</dbReference>
<keyword evidence="3 5" id="KW-0378">Hydrolase</keyword>
<comment type="pathway">
    <text evidence="5">Amino-acid degradation; L-arginine degradation via AST pathway; L-glutamate and succinate from L-arginine: step 5/5.</text>
</comment>
<dbReference type="PIRSF" id="PIRSF017020">
    <property type="entry name" value="AstE"/>
    <property type="match status" value="1"/>
</dbReference>
<dbReference type="Pfam" id="PF24827">
    <property type="entry name" value="AstE_AspA_cat"/>
    <property type="match status" value="1"/>
</dbReference>
<dbReference type="NCBIfam" id="TIGR03242">
    <property type="entry name" value="arg_catab_astE"/>
    <property type="match status" value="1"/>
</dbReference>
<feature type="domain" description="AstE/AspA barrel-sandwich hybrid" evidence="7">
    <location>
        <begin position="264"/>
        <end position="337"/>
    </location>
</feature>
<feature type="binding site" evidence="5">
    <location>
        <position position="161"/>
    </location>
    <ligand>
        <name>Zn(2+)</name>
        <dbReference type="ChEBI" id="CHEBI:29105"/>
    </ligand>
</feature>
<dbReference type="CDD" id="cd03855">
    <property type="entry name" value="M14_ASTE"/>
    <property type="match status" value="1"/>
</dbReference>
<dbReference type="GO" id="GO:0019545">
    <property type="term" value="P:L-arginine catabolic process to succinate"/>
    <property type="evidence" value="ECO:0007669"/>
    <property type="project" value="UniProtKB-UniRule"/>
</dbReference>
<dbReference type="NCBIfam" id="NF003706">
    <property type="entry name" value="PRK05324.1"/>
    <property type="match status" value="1"/>
</dbReference>
<comment type="function">
    <text evidence="5">Transforms N(2)-succinylglutamate into succinate and glutamate.</text>
</comment>
<dbReference type="GO" id="GO:0016788">
    <property type="term" value="F:hydrolase activity, acting on ester bonds"/>
    <property type="evidence" value="ECO:0007669"/>
    <property type="project" value="UniProtKB-UniRule"/>
</dbReference>
<dbReference type="HAMAP" id="MF_00767">
    <property type="entry name" value="Arg_catab_AstE"/>
    <property type="match status" value="1"/>
</dbReference>
<dbReference type="PANTHER" id="PTHR15162:SF7">
    <property type="entry name" value="SUCCINYLGLUTAMATE DESUCCINYLASE"/>
    <property type="match status" value="1"/>
</dbReference>
<comment type="catalytic activity">
    <reaction evidence="5">
        <text>N-succinyl-L-glutamate + H2O = L-glutamate + succinate</text>
        <dbReference type="Rhea" id="RHEA:15169"/>
        <dbReference type="ChEBI" id="CHEBI:15377"/>
        <dbReference type="ChEBI" id="CHEBI:29985"/>
        <dbReference type="ChEBI" id="CHEBI:30031"/>
        <dbReference type="ChEBI" id="CHEBI:58763"/>
        <dbReference type="EC" id="3.5.1.96"/>
    </reaction>
</comment>
<dbReference type="EC" id="3.5.1.96" evidence="5 6"/>
<feature type="binding site" evidence="5">
    <location>
        <position position="64"/>
    </location>
    <ligand>
        <name>Zn(2+)</name>
        <dbReference type="ChEBI" id="CHEBI:29105"/>
    </ligand>
</feature>
<keyword evidence="1 5" id="KW-0056">Arginine metabolism</keyword>